<comment type="domain">
    <text evidence="7">The PPIase activity resides only in the second parvulin domain. The N-terminal region and the C-terminal tail are necessary and sufficient for the chaperone activity of SurA. The PPIase activity is dispensable for SurA to function as a chaperone. The N-terminal region and the C-terminal tail are also required for porin recognition.</text>
</comment>
<dbReference type="Pfam" id="PF13616">
    <property type="entry name" value="Rotamase_3"/>
    <property type="match status" value="1"/>
</dbReference>
<dbReference type="OrthoDB" id="14196at2"/>
<dbReference type="Proteomes" id="UP000281170">
    <property type="component" value="Plasmid 8"/>
</dbReference>
<dbReference type="SUPFAM" id="SSF54534">
    <property type="entry name" value="FKBP-like"/>
    <property type="match status" value="2"/>
</dbReference>
<dbReference type="PROSITE" id="PS50198">
    <property type="entry name" value="PPIC_PPIASE_2"/>
    <property type="match status" value="2"/>
</dbReference>
<dbReference type="InterPro" id="IPR000297">
    <property type="entry name" value="PPIase_PpiC"/>
</dbReference>
<evidence type="ECO:0000313" key="9">
    <source>
        <dbReference type="EMBL" id="KTC64898.1"/>
    </source>
</evidence>
<sequence precursor="true">MKTLVGLLFALLPVFATAESGQPLDKVVAVVNDDVITASELNEQTEVLRKQIIAKNMQVPDEQTLRKQVLQHLIDVNLQLQLAKNNSMTIDSTELNDAINKIAENNHLTLTQLREAVTQQGLSWEAYRDNIRKEMLISRVQQKAVGKEVIISEQQVEDYLKTYEKNNKKKQQTYQIQNIVIPLPEEPTSEQVKNAQNKAQDLLKKIKSGADFSQIAIAESSGEYALEGGDLGMRHLPELPEIFANQVINMKVGEIAGPIRTGNGFQLIKLVAVGGGDEHHQVVKAHVRHILIKADASKTAEEAQRQINNIYQQLKSGKDFALMAKQYSVDAASAVKGGDLGWVTGDELVPSFAKAMNALALHTVSKPVKSPFGWHLIEVLERKTVDDSVAYQRQQVMQFLQQRKFADAVQNWQQHIRTDAYINILDKSVA</sequence>
<evidence type="ECO:0000259" key="8">
    <source>
        <dbReference type="PROSITE" id="PS50198"/>
    </source>
</evidence>
<dbReference type="GO" id="GO:0051082">
    <property type="term" value="F:unfolded protein binding"/>
    <property type="evidence" value="ECO:0007669"/>
    <property type="project" value="UniProtKB-UniRule"/>
</dbReference>
<dbReference type="PANTHER" id="PTHR47637">
    <property type="entry name" value="CHAPERONE SURA"/>
    <property type="match status" value="1"/>
</dbReference>
<evidence type="ECO:0000313" key="12">
    <source>
        <dbReference type="Proteomes" id="UP000281170"/>
    </source>
</evidence>
<dbReference type="GO" id="GO:0043165">
    <property type="term" value="P:Gram-negative-bacterium-type cell outer membrane assembly"/>
    <property type="evidence" value="ECO:0007669"/>
    <property type="project" value="InterPro"/>
</dbReference>
<name>A0A0W0R1F9_9GAMM</name>
<evidence type="ECO:0000256" key="2">
    <source>
        <dbReference type="ARBA" id="ARBA00022737"/>
    </source>
</evidence>
<dbReference type="SUPFAM" id="SSF109998">
    <property type="entry name" value="Triger factor/SurA peptide-binding domain-like"/>
    <property type="match status" value="1"/>
</dbReference>
<protein>
    <recommendedName>
        <fullName evidence="7">Chaperone SurA</fullName>
    </recommendedName>
    <alternativeName>
        <fullName evidence="7">Peptidyl-prolyl cis-trans isomerase SurA</fullName>
        <shortName evidence="7">PPIase SurA</shortName>
        <ecNumber evidence="7">5.2.1.8</ecNumber>
    </alternativeName>
    <alternativeName>
        <fullName evidence="7">Rotamase SurA</fullName>
    </alternativeName>
</protein>
<evidence type="ECO:0000256" key="3">
    <source>
        <dbReference type="ARBA" id="ARBA00022764"/>
    </source>
</evidence>
<keyword evidence="2 7" id="KW-0677">Repeat</keyword>
<dbReference type="InterPro" id="IPR023034">
    <property type="entry name" value="PPIase_SurA"/>
</dbReference>
<feature type="signal peptide" evidence="7">
    <location>
        <begin position="1"/>
        <end position="18"/>
    </location>
</feature>
<dbReference type="AlphaFoldDB" id="A0A0W0R1F9"/>
<dbReference type="GO" id="GO:0030288">
    <property type="term" value="C:outer membrane-bounded periplasmic space"/>
    <property type="evidence" value="ECO:0007669"/>
    <property type="project" value="InterPro"/>
</dbReference>
<keyword evidence="1 7" id="KW-0732">Signal</keyword>
<feature type="domain" description="PpiC" evidence="8">
    <location>
        <begin position="171"/>
        <end position="272"/>
    </location>
</feature>
<dbReference type="STRING" id="45056.Lade_2192"/>
<organism evidence="9 11">
    <name type="scientific">Legionella adelaidensis</name>
    <dbReference type="NCBI Taxonomy" id="45056"/>
    <lineage>
        <taxon>Bacteria</taxon>
        <taxon>Pseudomonadati</taxon>
        <taxon>Pseudomonadota</taxon>
        <taxon>Gammaproteobacteria</taxon>
        <taxon>Legionellales</taxon>
        <taxon>Legionellaceae</taxon>
        <taxon>Legionella</taxon>
    </lineage>
</organism>
<dbReference type="InterPro" id="IPR015391">
    <property type="entry name" value="SurA_N"/>
</dbReference>
<dbReference type="HAMAP" id="MF_01183">
    <property type="entry name" value="Chaperone_SurA"/>
    <property type="match status" value="1"/>
</dbReference>
<dbReference type="InterPro" id="IPR046357">
    <property type="entry name" value="PPIase_dom_sf"/>
</dbReference>
<keyword evidence="10" id="KW-0614">Plasmid</keyword>
<keyword evidence="3 7" id="KW-0574">Periplasm</keyword>
<keyword evidence="6 7" id="KW-0413">Isomerase</keyword>
<evidence type="ECO:0000256" key="4">
    <source>
        <dbReference type="ARBA" id="ARBA00023110"/>
    </source>
</evidence>
<evidence type="ECO:0000256" key="1">
    <source>
        <dbReference type="ARBA" id="ARBA00022729"/>
    </source>
</evidence>
<dbReference type="Gene3D" id="3.10.50.40">
    <property type="match status" value="2"/>
</dbReference>
<dbReference type="GO" id="GO:0050821">
    <property type="term" value="P:protein stabilization"/>
    <property type="evidence" value="ECO:0007669"/>
    <property type="project" value="InterPro"/>
</dbReference>
<dbReference type="PATRIC" id="fig|45056.6.peg.2267"/>
<keyword evidence="11" id="KW-1185">Reference proteome</keyword>
<evidence type="ECO:0000256" key="6">
    <source>
        <dbReference type="ARBA" id="ARBA00023235"/>
    </source>
</evidence>
<keyword evidence="5 7" id="KW-0143">Chaperone</keyword>
<keyword evidence="4 7" id="KW-0697">Rotamase</keyword>
<dbReference type="EMBL" id="LR134417">
    <property type="protein sequence ID" value="VEH82930.1"/>
    <property type="molecule type" value="Genomic_DNA"/>
</dbReference>
<dbReference type="EMBL" id="LNKA01000019">
    <property type="protein sequence ID" value="KTC64898.1"/>
    <property type="molecule type" value="Genomic_DNA"/>
</dbReference>
<proteinExistence type="inferred from homology"/>
<dbReference type="Gene3D" id="1.10.4030.10">
    <property type="entry name" value="Porin chaperone SurA, peptide-binding domain"/>
    <property type="match status" value="1"/>
</dbReference>
<accession>A0A0W0R1F9</accession>
<evidence type="ECO:0000256" key="5">
    <source>
        <dbReference type="ARBA" id="ARBA00023186"/>
    </source>
</evidence>
<dbReference type="EC" id="5.2.1.8" evidence="7"/>
<gene>
    <name evidence="9" type="primary">surA_2</name>
    <name evidence="7" type="synonym">surA</name>
    <name evidence="10" type="synonym">surA_1</name>
    <name evidence="9" type="ORF">Lade_2192</name>
    <name evidence="10" type="ORF">NCTC12735_00163</name>
</gene>
<feature type="domain" description="PpiC" evidence="8">
    <location>
        <begin position="282"/>
        <end position="381"/>
    </location>
</feature>
<reference evidence="9 11" key="1">
    <citation type="submission" date="2015-11" db="EMBL/GenBank/DDBJ databases">
        <title>Identification of large and diverse effector repertoires of 38 Legionella species.</title>
        <authorList>
            <person name="Burstein D."/>
            <person name="Amaro F."/>
            <person name="Zusman T."/>
            <person name="Lifshitz Z."/>
            <person name="Cohen O."/>
            <person name="Gilbert J.A."/>
            <person name="Pupko T."/>
            <person name="Shuman H.A."/>
            <person name="Segal G."/>
        </authorList>
    </citation>
    <scope>NUCLEOTIDE SEQUENCE [LARGE SCALE GENOMIC DNA]</scope>
    <source>
        <strain evidence="9 11">1762-AUS-E</strain>
    </source>
</reference>
<dbReference type="Pfam" id="PF00639">
    <property type="entry name" value="Rotamase"/>
    <property type="match status" value="1"/>
</dbReference>
<geneLocation type="plasmid" evidence="10 12">
    <name>8</name>
</geneLocation>
<dbReference type="GO" id="GO:0006457">
    <property type="term" value="P:protein folding"/>
    <property type="evidence" value="ECO:0007669"/>
    <property type="project" value="UniProtKB-UniRule"/>
</dbReference>
<comment type="catalytic activity">
    <reaction evidence="7">
        <text>[protein]-peptidylproline (omega=180) = [protein]-peptidylproline (omega=0)</text>
        <dbReference type="Rhea" id="RHEA:16237"/>
        <dbReference type="Rhea" id="RHEA-COMP:10747"/>
        <dbReference type="Rhea" id="RHEA-COMP:10748"/>
        <dbReference type="ChEBI" id="CHEBI:83833"/>
        <dbReference type="ChEBI" id="CHEBI:83834"/>
        <dbReference type="EC" id="5.2.1.8"/>
    </reaction>
</comment>
<dbReference type="Pfam" id="PF09312">
    <property type="entry name" value="SurA_N"/>
    <property type="match status" value="1"/>
</dbReference>
<dbReference type="KEGG" id="ladl:NCTC12735_00163"/>
<dbReference type="PANTHER" id="PTHR47637:SF1">
    <property type="entry name" value="CHAPERONE SURA"/>
    <property type="match status" value="1"/>
</dbReference>
<dbReference type="GO" id="GO:0003755">
    <property type="term" value="F:peptidyl-prolyl cis-trans isomerase activity"/>
    <property type="evidence" value="ECO:0007669"/>
    <property type="project" value="UniProtKB-UniRule"/>
</dbReference>
<reference evidence="10 12" key="2">
    <citation type="submission" date="2018-12" db="EMBL/GenBank/DDBJ databases">
        <authorList>
            <consortium name="Pathogen Informatics"/>
        </authorList>
    </citation>
    <scope>NUCLEOTIDE SEQUENCE [LARGE SCALE GENOMIC DNA]</scope>
    <source>
        <strain evidence="10 12">NCTC12735</strain>
        <plasmid evidence="12">8</plasmid>
    </source>
</reference>
<comment type="subcellular location">
    <subcellularLocation>
        <location evidence="7">Periplasm</location>
    </subcellularLocation>
    <text evidence="7">Is capable of associating with the outer membrane.</text>
</comment>
<evidence type="ECO:0000313" key="11">
    <source>
        <dbReference type="Proteomes" id="UP000054859"/>
    </source>
</evidence>
<evidence type="ECO:0000256" key="7">
    <source>
        <dbReference type="HAMAP-Rule" id="MF_01183"/>
    </source>
</evidence>
<dbReference type="GO" id="GO:0042277">
    <property type="term" value="F:peptide binding"/>
    <property type="evidence" value="ECO:0007669"/>
    <property type="project" value="InterPro"/>
</dbReference>
<dbReference type="Proteomes" id="UP000054859">
    <property type="component" value="Unassembled WGS sequence"/>
</dbReference>
<dbReference type="InterPro" id="IPR027304">
    <property type="entry name" value="Trigger_fact/SurA_dom_sf"/>
</dbReference>
<dbReference type="InterPro" id="IPR050280">
    <property type="entry name" value="OMP_Chaperone_SurA"/>
</dbReference>
<feature type="chain" id="PRO_5034836987" description="Chaperone SurA" evidence="7">
    <location>
        <begin position="19"/>
        <end position="430"/>
    </location>
</feature>
<evidence type="ECO:0000313" key="10">
    <source>
        <dbReference type="EMBL" id="VEH82930.1"/>
    </source>
</evidence>
<dbReference type="RefSeq" id="WP_058463228.1">
    <property type="nucleotide sequence ID" value="NZ_CAAAHS010000001.1"/>
</dbReference>
<comment type="function">
    <text evidence="7">Chaperone involved in the correct folding and assembly of outer membrane proteins. Recognizes specific patterns of aromatic residues and the orientation of their side chains, which are found more frequently in integral outer membrane proteins. May act in both early periplasmic and late outer membrane-associated steps of protein maturation.</text>
</comment>